<dbReference type="AlphaFoldDB" id="A0AA39NLM0"/>
<organism evidence="1 2">
    <name type="scientific">Armillaria tabescens</name>
    <name type="common">Ringless honey mushroom</name>
    <name type="synonym">Agaricus tabescens</name>
    <dbReference type="NCBI Taxonomy" id="1929756"/>
    <lineage>
        <taxon>Eukaryota</taxon>
        <taxon>Fungi</taxon>
        <taxon>Dikarya</taxon>
        <taxon>Basidiomycota</taxon>
        <taxon>Agaricomycotina</taxon>
        <taxon>Agaricomycetes</taxon>
        <taxon>Agaricomycetidae</taxon>
        <taxon>Agaricales</taxon>
        <taxon>Marasmiineae</taxon>
        <taxon>Physalacriaceae</taxon>
        <taxon>Desarmillaria</taxon>
    </lineage>
</organism>
<dbReference type="Proteomes" id="UP001175211">
    <property type="component" value="Unassembled WGS sequence"/>
</dbReference>
<evidence type="ECO:0000313" key="2">
    <source>
        <dbReference type="Proteomes" id="UP001175211"/>
    </source>
</evidence>
<dbReference type="RefSeq" id="XP_060337998.1">
    <property type="nucleotide sequence ID" value="XM_060471037.1"/>
</dbReference>
<comment type="caution">
    <text evidence="1">The sequence shown here is derived from an EMBL/GenBank/DDBJ whole genome shotgun (WGS) entry which is preliminary data.</text>
</comment>
<reference evidence="1" key="1">
    <citation type="submission" date="2023-06" db="EMBL/GenBank/DDBJ databases">
        <authorList>
            <consortium name="Lawrence Berkeley National Laboratory"/>
            <person name="Ahrendt S."/>
            <person name="Sahu N."/>
            <person name="Indic B."/>
            <person name="Wong-Bajracharya J."/>
            <person name="Merenyi Z."/>
            <person name="Ke H.-M."/>
            <person name="Monk M."/>
            <person name="Kocsube S."/>
            <person name="Drula E."/>
            <person name="Lipzen A."/>
            <person name="Balint B."/>
            <person name="Henrissat B."/>
            <person name="Andreopoulos B."/>
            <person name="Martin F.M."/>
            <person name="Harder C.B."/>
            <person name="Rigling D."/>
            <person name="Ford K.L."/>
            <person name="Foster G.D."/>
            <person name="Pangilinan J."/>
            <person name="Papanicolaou A."/>
            <person name="Barry K."/>
            <person name="LaButti K."/>
            <person name="Viragh M."/>
            <person name="Koriabine M."/>
            <person name="Yan M."/>
            <person name="Riley R."/>
            <person name="Champramary S."/>
            <person name="Plett K.L."/>
            <person name="Tsai I.J."/>
            <person name="Slot J."/>
            <person name="Sipos G."/>
            <person name="Plett J."/>
            <person name="Nagy L.G."/>
            <person name="Grigoriev I.V."/>
        </authorList>
    </citation>
    <scope>NUCLEOTIDE SEQUENCE</scope>
    <source>
        <strain evidence="1">CCBAS 213</strain>
    </source>
</reference>
<evidence type="ECO:0000313" key="1">
    <source>
        <dbReference type="EMBL" id="KAK0467723.1"/>
    </source>
</evidence>
<name>A0AA39NLM0_ARMTA</name>
<gene>
    <name evidence="1" type="ORF">EV420DRAFT_1501044</name>
</gene>
<feature type="non-terminal residue" evidence="1">
    <location>
        <position position="112"/>
    </location>
</feature>
<dbReference type="GeneID" id="85354585"/>
<accession>A0AA39NLM0</accession>
<proteinExistence type="predicted"/>
<sequence>MALPSELISCILFELWAIQSSTEDHIQTFSICSTVSKKWSAIIQDVNSTHSVVPFSYNGGYLYTIRSMSAIPKPLLCRTIIFKVDYVIRPSSLQNSGCEPSIIANRGIESML</sequence>
<dbReference type="EMBL" id="JAUEPS010000002">
    <property type="protein sequence ID" value="KAK0467723.1"/>
    <property type="molecule type" value="Genomic_DNA"/>
</dbReference>
<keyword evidence="2" id="KW-1185">Reference proteome</keyword>
<evidence type="ECO:0008006" key="3">
    <source>
        <dbReference type="Google" id="ProtNLM"/>
    </source>
</evidence>
<protein>
    <recommendedName>
        <fullName evidence="3">F-box domain-containing protein</fullName>
    </recommendedName>
</protein>